<evidence type="ECO:0000313" key="2">
    <source>
        <dbReference type="Proteomes" id="UP000813876"/>
    </source>
</evidence>
<proteinExistence type="predicted"/>
<dbReference type="AlphaFoldDB" id="A0AAW4ZTV3"/>
<comment type="caution">
    <text evidence="1">The sequence shown here is derived from an EMBL/GenBank/DDBJ whole genome shotgun (WGS) entry which is preliminary data.</text>
</comment>
<evidence type="ECO:0000313" key="1">
    <source>
        <dbReference type="EMBL" id="MCF2303795.1"/>
    </source>
</evidence>
<protein>
    <submittedName>
        <fullName evidence="1">Uncharacterized protein</fullName>
    </submittedName>
</protein>
<dbReference type="EMBL" id="WMCP01000033">
    <property type="protein sequence ID" value="MCF2303795.1"/>
    <property type="molecule type" value="Genomic_DNA"/>
</dbReference>
<dbReference type="GeneID" id="69966415"/>
<dbReference type="RefSeq" id="WP_065208823.1">
    <property type="nucleotide sequence ID" value="NZ_LZFG01000070.1"/>
</dbReference>
<sequence length="64" mass="7546">MLFFAATLNIAITKTIKPQFKAIQFGWFHVMWMPNEKAKIMLRHELNKDKPKVINKIVSHHISN</sequence>
<name>A0AAW4ZTV3_PHOPO</name>
<gene>
    <name evidence="1" type="ORF">GLP33_18920</name>
</gene>
<accession>A0AAW4ZTV3</accession>
<dbReference type="Proteomes" id="UP000813876">
    <property type="component" value="Unassembled WGS sequence"/>
</dbReference>
<reference evidence="1" key="1">
    <citation type="submission" date="2019-11" db="EMBL/GenBank/DDBJ databases">
        <title>Comparative genomics of photobacteria reveal adaptation to distinct habitats.</title>
        <authorList>
            <person name="Fuertes-Perez S."/>
            <person name="Hilgarth M."/>
            <person name="Vogel R.F."/>
        </authorList>
    </citation>
    <scope>NUCLEOTIDE SEQUENCE</scope>
    <source>
        <strain evidence="1">TMW2.2145</strain>
    </source>
</reference>
<organism evidence="1 2">
    <name type="scientific">Photobacterium phosphoreum</name>
    <dbReference type="NCBI Taxonomy" id="659"/>
    <lineage>
        <taxon>Bacteria</taxon>
        <taxon>Pseudomonadati</taxon>
        <taxon>Pseudomonadota</taxon>
        <taxon>Gammaproteobacteria</taxon>
        <taxon>Vibrionales</taxon>
        <taxon>Vibrionaceae</taxon>
        <taxon>Photobacterium</taxon>
    </lineage>
</organism>